<keyword evidence="3" id="KW-1185">Reference proteome</keyword>
<protein>
    <recommendedName>
        <fullName evidence="4">PA14 domain-containing protein</fullName>
    </recommendedName>
</protein>
<dbReference type="SUPFAM" id="SSF56988">
    <property type="entry name" value="Anthrax protective antigen"/>
    <property type="match status" value="1"/>
</dbReference>
<comment type="caution">
    <text evidence="2">The sequence shown here is derived from an EMBL/GenBank/DDBJ whole genome shotgun (WGS) entry which is preliminary data.</text>
</comment>
<reference evidence="2 3" key="1">
    <citation type="submission" date="2020-09" db="EMBL/GenBank/DDBJ databases">
        <title>Eikenella S3660 sp. nov., isolated from a throat swab.</title>
        <authorList>
            <person name="Buhl M."/>
        </authorList>
    </citation>
    <scope>NUCLEOTIDE SEQUENCE [LARGE SCALE GENOMIC DNA]</scope>
    <source>
        <strain evidence="2 3">S3360</strain>
    </source>
</reference>
<name>A0ABS0NBZ8_9NEIS</name>
<dbReference type="EMBL" id="JACSGR010000006">
    <property type="protein sequence ID" value="MBH5329833.1"/>
    <property type="molecule type" value="Genomic_DNA"/>
</dbReference>
<accession>A0ABS0NBZ8</accession>
<evidence type="ECO:0000313" key="2">
    <source>
        <dbReference type="EMBL" id="MBH5329833.1"/>
    </source>
</evidence>
<evidence type="ECO:0000256" key="1">
    <source>
        <dbReference type="SAM" id="MobiDB-lite"/>
    </source>
</evidence>
<feature type="region of interest" description="Disordered" evidence="1">
    <location>
        <begin position="41"/>
        <end position="79"/>
    </location>
</feature>
<evidence type="ECO:0008006" key="4">
    <source>
        <dbReference type="Google" id="ProtNLM"/>
    </source>
</evidence>
<proteinExistence type="predicted"/>
<organism evidence="2 3">
    <name type="scientific">Eikenella glucosivorans</name>
    <dbReference type="NCBI Taxonomy" id="2766967"/>
    <lineage>
        <taxon>Bacteria</taxon>
        <taxon>Pseudomonadati</taxon>
        <taxon>Pseudomonadota</taxon>
        <taxon>Betaproteobacteria</taxon>
        <taxon>Neisseriales</taxon>
        <taxon>Neisseriaceae</taxon>
        <taxon>Eikenella</taxon>
    </lineage>
</organism>
<sequence>MQVLLPILIFAALGLGLWFAFPDLRASSVGKDQENNLPVAASDADFENEQENISSIPPLETEPPAPPQDDEQQPTPLSNYPLAAHSWGDIFNPQQSVPSHGYFAWYINTNQPKQVVGRETVNNITINYPFDRFLGIPSEDFGAYWAGRLHVPQRGAYRISADISWAKMRVLLNRHIIAEAENSVKDQTILLEPGNYLLEVEYINNWHTTGFQLAVAPKIEEIDSSALSAILAAKQLPAQTVTYAVGVYESDNRDNRLILQAPAGNTPYILILSSYHAVHWSIQGRAPQLVIYNNADSGSTVSTVGNVMQIAWSGQIPFHITNQKASNCYCTAAEFHCEYRSINLRDFAANIRQLTGFPLKGFSGKYSANYLPIPQTVIDAASIADNARSLREIEQARQACTKRNNAGFEEMMQH</sequence>
<gene>
    <name evidence="2" type="ORF">H9Q10_09145</name>
</gene>
<evidence type="ECO:0000313" key="3">
    <source>
        <dbReference type="Proteomes" id="UP000768471"/>
    </source>
</evidence>
<dbReference type="Proteomes" id="UP000768471">
    <property type="component" value="Unassembled WGS sequence"/>
</dbReference>